<dbReference type="PANTHER" id="PTHR14469">
    <property type="entry name" value="SARCOMA ANTIGEN NY-SAR-23"/>
    <property type="match status" value="1"/>
</dbReference>
<reference evidence="3" key="1">
    <citation type="submission" date="2016-11" db="UniProtKB">
        <authorList>
            <consortium name="WormBaseParasite"/>
        </authorList>
    </citation>
    <scope>IDENTIFICATION</scope>
</reference>
<dbReference type="WBParaSite" id="Hba_10514">
    <property type="protein sequence ID" value="Hba_10514"/>
    <property type="gene ID" value="Hba_10514"/>
</dbReference>
<dbReference type="Proteomes" id="UP000095283">
    <property type="component" value="Unplaced"/>
</dbReference>
<accession>A0A1I7WZE2</accession>
<dbReference type="PANTHER" id="PTHR14469:SF0">
    <property type="entry name" value="FAMILY WITH SEQUENCE SIMILARITY 113"/>
    <property type="match status" value="1"/>
</dbReference>
<evidence type="ECO:0000313" key="2">
    <source>
        <dbReference type="Proteomes" id="UP000095283"/>
    </source>
</evidence>
<protein>
    <submittedName>
        <fullName evidence="3">DUF2235 domain-containing protein</fullName>
    </submittedName>
</protein>
<proteinExistence type="inferred from homology"/>
<organism evidence="2 3">
    <name type="scientific">Heterorhabditis bacteriophora</name>
    <name type="common">Entomopathogenic nematode worm</name>
    <dbReference type="NCBI Taxonomy" id="37862"/>
    <lineage>
        <taxon>Eukaryota</taxon>
        <taxon>Metazoa</taxon>
        <taxon>Ecdysozoa</taxon>
        <taxon>Nematoda</taxon>
        <taxon>Chromadorea</taxon>
        <taxon>Rhabditida</taxon>
        <taxon>Rhabditina</taxon>
        <taxon>Rhabditomorpha</taxon>
        <taxon>Strongyloidea</taxon>
        <taxon>Heterorhabditidae</taxon>
        <taxon>Heterorhabditis</taxon>
    </lineage>
</organism>
<name>A0A1I7WZE2_HETBA</name>
<dbReference type="AlphaFoldDB" id="A0A1I7WZE2"/>
<evidence type="ECO:0000256" key="1">
    <source>
        <dbReference type="ARBA" id="ARBA00037957"/>
    </source>
</evidence>
<keyword evidence="2" id="KW-1185">Reference proteome</keyword>
<sequence length="131" mass="15291">MSVNSQDDEPLDGSVKYRPVIKTIGPRYRLLRDNLFPYDSNFIRHLLHDVHILFIGDSLTRAIYKDLVGLLQNDDLLSDINLKGKTEYVRFDSAYMLGRPYDECSEQQIESERIGLEEFLERYTTSAVLWT</sequence>
<comment type="similarity">
    <text evidence="1">Belongs to the PC-esterase family.</text>
</comment>
<evidence type="ECO:0000313" key="3">
    <source>
        <dbReference type="WBParaSite" id="Hba_10514"/>
    </source>
</evidence>